<evidence type="ECO:0000256" key="5">
    <source>
        <dbReference type="ARBA" id="ARBA00023040"/>
    </source>
</evidence>
<dbReference type="Proteomes" id="UP000250572">
    <property type="component" value="Unassembled WGS sequence"/>
</dbReference>
<evidence type="ECO:0000313" key="17">
    <source>
        <dbReference type="EMBL" id="PWA13757.1"/>
    </source>
</evidence>
<keyword evidence="2" id="KW-1003">Cell membrane</keyword>
<evidence type="ECO:0000259" key="16">
    <source>
        <dbReference type="PROSITE" id="PS50262"/>
    </source>
</evidence>
<feature type="transmembrane region" description="Helical" evidence="15">
    <location>
        <begin position="346"/>
        <end position="365"/>
    </location>
</feature>
<evidence type="ECO:0000256" key="7">
    <source>
        <dbReference type="ARBA" id="ARBA00023157"/>
    </source>
</evidence>
<dbReference type="SUPFAM" id="SSF81321">
    <property type="entry name" value="Family A G protein-coupled receptor-like"/>
    <property type="match status" value="1"/>
</dbReference>
<dbReference type="AlphaFoldDB" id="A0A315UN03"/>
<evidence type="ECO:0000256" key="4">
    <source>
        <dbReference type="ARBA" id="ARBA00022989"/>
    </source>
</evidence>
<dbReference type="PROSITE" id="PS50262">
    <property type="entry name" value="G_PROTEIN_RECEP_F1_2"/>
    <property type="match status" value="1"/>
</dbReference>
<keyword evidence="18" id="KW-1185">Reference proteome</keyword>
<dbReference type="PRINTS" id="PR01157">
    <property type="entry name" value="P2YPURNOCPTR"/>
</dbReference>
<keyword evidence="3 13" id="KW-0812">Transmembrane</keyword>
<gene>
    <name evidence="17" type="ORF">CCH79_00017137</name>
</gene>
<dbReference type="GO" id="GO:0045028">
    <property type="term" value="F:G protein-coupled purinergic nucleotide receptor activity"/>
    <property type="evidence" value="ECO:0007669"/>
    <property type="project" value="TreeGrafter"/>
</dbReference>
<organism evidence="17 18">
    <name type="scientific">Gambusia affinis</name>
    <name type="common">Western mosquitofish</name>
    <name type="synonym">Heterandria affinis</name>
    <dbReference type="NCBI Taxonomy" id="33528"/>
    <lineage>
        <taxon>Eukaryota</taxon>
        <taxon>Metazoa</taxon>
        <taxon>Chordata</taxon>
        <taxon>Craniata</taxon>
        <taxon>Vertebrata</taxon>
        <taxon>Euteleostomi</taxon>
        <taxon>Actinopterygii</taxon>
        <taxon>Neopterygii</taxon>
        <taxon>Teleostei</taxon>
        <taxon>Neoteleostei</taxon>
        <taxon>Acanthomorphata</taxon>
        <taxon>Ovalentaria</taxon>
        <taxon>Atherinomorphae</taxon>
        <taxon>Cyprinodontiformes</taxon>
        <taxon>Poeciliidae</taxon>
        <taxon>Poeciliinae</taxon>
        <taxon>Gambusia</taxon>
    </lineage>
</organism>
<evidence type="ECO:0000256" key="8">
    <source>
        <dbReference type="ARBA" id="ARBA00023170"/>
    </source>
</evidence>
<comment type="subcellular location">
    <subcellularLocation>
        <location evidence="1">Cell membrane</location>
        <topology evidence="1">Multi-pass membrane protein</topology>
    </subcellularLocation>
</comment>
<evidence type="ECO:0000256" key="14">
    <source>
        <dbReference type="SAM" id="MobiDB-lite"/>
    </source>
</evidence>
<comment type="similarity">
    <text evidence="13">Belongs to the G-protein coupled receptor 1 family.</text>
</comment>
<keyword evidence="8 13" id="KW-0675">Receptor</keyword>
<accession>A0A315UN03</accession>
<reference evidence="17 18" key="1">
    <citation type="journal article" date="2018" name="G3 (Bethesda)">
        <title>A High-Quality Reference Genome for the Invasive Mosquitofish Gambusia affinis Using a Chicago Library.</title>
        <authorList>
            <person name="Hoffberg S.L."/>
            <person name="Troendle N.J."/>
            <person name="Glenn T.C."/>
            <person name="Mahmud O."/>
            <person name="Louha S."/>
            <person name="Chalopin D."/>
            <person name="Bennetzen J.L."/>
            <person name="Mauricio R."/>
        </authorList>
    </citation>
    <scope>NUCLEOTIDE SEQUENCE [LARGE SCALE GENOMIC DNA]</scope>
    <source>
        <strain evidence="17">NE01/NJP1002.9</strain>
        <tissue evidence="17">Muscle</tissue>
    </source>
</reference>
<feature type="transmembrane region" description="Helical" evidence="15">
    <location>
        <begin position="92"/>
        <end position="116"/>
    </location>
</feature>
<dbReference type="PANTHER" id="PTHR24233:SF1">
    <property type="entry name" value="G-PROTEIN COUPLED RECEPTOR 34-RELATED"/>
    <property type="match status" value="1"/>
</dbReference>
<dbReference type="InterPro" id="IPR017452">
    <property type="entry name" value="GPCR_Rhodpsn_7TM"/>
</dbReference>
<keyword evidence="5 13" id="KW-0297">G-protein coupled receptor</keyword>
<proteinExistence type="inferred from homology"/>
<evidence type="ECO:0000256" key="9">
    <source>
        <dbReference type="ARBA" id="ARBA00023180"/>
    </source>
</evidence>
<dbReference type="Pfam" id="PF00001">
    <property type="entry name" value="7tm_1"/>
    <property type="match status" value="1"/>
</dbReference>
<feature type="transmembrane region" description="Helical" evidence="15">
    <location>
        <begin position="205"/>
        <end position="225"/>
    </location>
</feature>
<dbReference type="EMBL" id="NHOQ01002941">
    <property type="protein sequence ID" value="PWA13757.1"/>
    <property type="molecule type" value="Genomic_DNA"/>
</dbReference>
<evidence type="ECO:0000256" key="3">
    <source>
        <dbReference type="ARBA" id="ARBA00022692"/>
    </source>
</evidence>
<evidence type="ECO:0000313" key="18">
    <source>
        <dbReference type="Proteomes" id="UP000250572"/>
    </source>
</evidence>
<evidence type="ECO:0000256" key="11">
    <source>
        <dbReference type="ARBA" id="ARBA00035691"/>
    </source>
</evidence>
<dbReference type="InterPro" id="IPR000276">
    <property type="entry name" value="GPCR_Rhodpsn"/>
</dbReference>
<sequence length="427" mass="49134">MPQLRTERERKEEGVAALTAFIPAQHHSILHIEDSFRTDSTQRKVKCGFVHIQGRVENHSAMMISAFTTLNASNLCNISEQVDNKTLQTPLAVLYSIIFILGLTGNLVALWVFFFVHSKKNSLWIFLMNLALADLLLVVCLPFRIQYHLHENEWVLGDTMCKLVGYLFYMNMYVSITLLGLISVDRYMKIYGSARTRRKLSSPKWSIAACAIIWVVALTLMIPFLRKSNDKCPNTKRCFHYRTIPQEDLWKAHINIFVLVVFWLVFISLVLSYGKIALKLLRRSQRRPDLPTAPHYNRVARKSFFVLFLFVFCFVPYHAFRIFYIKTQISKETSGTRDLADKFNEISLVFSALNSCLDPVMFFMLSSSVRKEVRRFMSSVFCTRETSGTIGTIDANSSTELDSRTDKRESNTFSNVDEKKDVLSSAS</sequence>
<keyword evidence="6 15" id="KW-0472">Membrane</keyword>
<dbReference type="PANTHER" id="PTHR24233">
    <property type="entry name" value="P2Y PURINOCEPTOR-RELATED G-PROTEIN COUPLED RECEPTOR"/>
    <property type="match status" value="1"/>
</dbReference>
<evidence type="ECO:0000256" key="1">
    <source>
        <dbReference type="ARBA" id="ARBA00004651"/>
    </source>
</evidence>
<comment type="function">
    <text evidence="12">G-protein-coupled receptor of lysophosphatidylserine (LysoPS) that plays different roles in immune response. Acts a damage-sensing receptor that triggers tissue repair upon recognition of dying neutrophils. Mechanistically, apoptotic neutrophils release lysophosphatydilserine that are recognized by type 3 innate lymphoid cells (ILC3s) via GPR34, which activates downstream PI3K-AKT and RAS-ERK signaling pathways leading to STAT3 activation and IL-22 production. Plays an important role in microglial function, controlling morphology and phagocytosis.</text>
</comment>
<dbReference type="Gene3D" id="1.20.1070.10">
    <property type="entry name" value="Rhodopsin 7-helix transmembrane proteins"/>
    <property type="match status" value="1"/>
</dbReference>
<feature type="transmembrane region" description="Helical" evidence="15">
    <location>
        <begin position="304"/>
        <end position="326"/>
    </location>
</feature>
<evidence type="ECO:0000256" key="2">
    <source>
        <dbReference type="ARBA" id="ARBA00022475"/>
    </source>
</evidence>
<name>A0A315UN03_GAMAF</name>
<comment type="caution">
    <text evidence="17">The sequence shown here is derived from an EMBL/GenBank/DDBJ whole genome shotgun (WGS) entry which is preliminary data.</text>
</comment>
<feature type="transmembrane region" description="Helical" evidence="15">
    <location>
        <begin position="123"/>
        <end position="145"/>
    </location>
</feature>
<dbReference type="PROSITE" id="PS00237">
    <property type="entry name" value="G_PROTEIN_RECEP_F1_1"/>
    <property type="match status" value="1"/>
</dbReference>
<evidence type="ECO:0000256" key="10">
    <source>
        <dbReference type="ARBA" id="ARBA00023224"/>
    </source>
</evidence>
<keyword evidence="10 13" id="KW-0807">Transducer</keyword>
<evidence type="ECO:0000256" key="15">
    <source>
        <dbReference type="SAM" id="Phobius"/>
    </source>
</evidence>
<keyword evidence="9" id="KW-0325">Glycoprotein</keyword>
<evidence type="ECO:0000256" key="6">
    <source>
        <dbReference type="ARBA" id="ARBA00023136"/>
    </source>
</evidence>
<dbReference type="GO" id="GO:0005886">
    <property type="term" value="C:plasma membrane"/>
    <property type="evidence" value="ECO:0007669"/>
    <property type="project" value="UniProtKB-SubCell"/>
</dbReference>
<evidence type="ECO:0000256" key="13">
    <source>
        <dbReference type="RuleBase" id="RU000688"/>
    </source>
</evidence>
<keyword evidence="7" id="KW-1015">Disulfide bond</keyword>
<evidence type="ECO:0000256" key="12">
    <source>
        <dbReference type="ARBA" id="ARBA00045234"/>
    </source>
</evidence>
<dbReference type="FunFam" id="1.20.1070.10:FF:000150">
    <property type="entry name" value="probable G-protein coupled receptor 34"/>
    <property type="match status" value="1"/>
</dbReference>
<protein>
    <recommendedName>
        <fullName evidence="11">Probable G-protein coupled receptor 34</fullName>
    </recommendedName>
</protein>
<keyword evidence="4 15" id="KW-1133">Transmembrane helix</keyword>
<dbReference type="PRINTS" id="PR00237">
    <property type="entry name" value="GPCRRHODOPSN"/>
</dbReference>
<feature type="transmembrane region" description="Helical" evidence="15">
    <location>
        <begin position="256"/>
        <end position="278"/>
    </location>
</feature>
<feature type="transmembrane region" description="Helical" evidence="15">
    <location>
        <begin position="165"/>
        <end position="184"/>
    </location>
</feature>
<feature type="region of interest" description="Disordered" evidence="14">
    <location>
        <begin position="401"/>
        <end position="427"/>
    </location>
</feature>
<feature type="domain" description="G-protein coupled receptors family 1 profile" evidence="16">
    <location>
        <begin position="105"/>
        <end position="362"/>
    </location>
</feature>